<evidence type="ECO:0000256" key="1">
    <source>
        <dbReference type="ARBA" id="ARBA00010531"/>
    </source>
</evidence>
<keyword evidence="5" id="KW-1185">Reference proteome</keyword>
<proteinExistence type="inferred from homology"/>
<dbReference type="Proteomes" id="UP000002258">
    <property type="component" value="Chromosome 7"/>
</dbReference>
<keyword evidence="2" id="KW-0689">Ribosomal protein</keyword>
<evidence type="ECO:0000256" key="3">
    <source>
        <dbReference type="ARBA" id="ARBA00023274"/>
    </source>
</evidence>
<dbReference type="eggNOG" id="KOG1569">
    <property type="taxonomic scope" value="Eukaryota"/>
</dbReference>
<dbReference type="HOGENOM" id="CLU_062853_1_1_1"/>
<dbReference type="GO" id="GO:0003735">
    <property type="term" value="F:structural constituent of ribosome"/>
    <property type="evidence" value="ECO:0007669"/>
    <property type="project" value="EnsemblFungi"/>
</dbReference>
<dbReference type="FunCoup" id="A3LZH6">
    <property type="interactions" value="298"/>
</dbReference>
<dbReference type="InterPro" id="IPR002143">
    <property type="entry name" value="Ribosomal_uL1"/>
</dbReference>
<dbReference type="CDD" id="cd00403">
    <property type="entry name" value="Ribosomal_L1"/>
    <property type="match status" value="1"/>
</dbReference>
<dbReference type="GeneID" id="4840493"/>
<dbReference type="InterPro" id="IPR016095">
    <property type="entry name" value="Ribosomal_uL1_3-a/b-sand"/>
</dbReference>
<protein>
    <recommendedName>
        <fullName evidence="6">Ribosomal protein</fullName>
    </recommendedName>
</protein>
<dbReference type="InterPro" id="IPR028364">
    <property type="entry name" value="Ribosomal_uL1/biogenesis"/>
</dbReference>
<reference evidence="4 5" key="1">
    <citation type="journal article" date="2007" name="Nat. Biotechnol.">
        <title>Genome sequence of the lignocellulose-bioconverting and xylose-fermenting yeast Pichia stipitis.</title>
        <authorList>
            <person name="Jeffries T.W."/>
            <person name="Grigoriev I.V."/>
            <person name="Grimwood J."/>
            <person name="Laplaza J.M."/>
            <person name="Aerts A."/>
            <person name="Salamov A."/>
            <person name="Schmutz J."/>
            <person name="Lindquist E."/>
            <person name="Dehal P."/>
            <person name="Shapiro H."/>
            <person name="Jin Y.S."/>
            <person name="Passoth V."/>
            <person name="Richardson P.M."/>
        </authorList>
    </citation>
    <scope>NUCLEOTIDE SEQUENCE [LARGE SCALE GENOMIC DNA]</scope>
    <source>
        <strain evidence="5">ATCC 58785 / CBS 6054 / NBRC 10063 / NRRL Y-11545</strain>
    </source>
</reference>
<dbReference type="Pfam" id="PF00687">
    <property type="entry name" value="Ribosomal_L1"/>
    <property type="match status" value="1"/>
</dbReference>
<dbReference type="Gene3D" id="3.40.50.790">
    <property type="match status" value="1"/>
</dbReference>
<dbReference type="InParanoid" id="A3LZH6"/>
<evidence type="ECO:0000313" key="5">
    <source>
        <dbReference type="Proteomes" id="UP000002258"/>
    </source>
</evidence>
<dbReference type="Gene3D" id="3.30.190.20">
    <property type="match status" value="1"/>
</dbReference>
<dbReference type="SUPFAM" id="SSF56808">
    <property type="entry name" value="Ribosomal protein L1"/>
    <property type="match status" value="1"/>
</dbReference>
<dbReference type="STRING" id="322104.A3LZH6"/>
<evidence type="ECO:0000256" key="2">
    <source>
        <dbReference type="ARBA" id="ARBA00022980"/>
    </source>
</evidence>
<gene>
    <name evidence="4" type="ORF">PICST_33547</name>
</gene>
<evidence type="ECO:0008006" key="6">
    <source>
        <dbReference type="Google" id="ProtNLM"/>
    </source>
</evidence>
<evidence type="ECO:0000313" key="4">
    <source>
        <dbReference type="EMBL" id="ABN68160.2"/>
    </source>
</evidence>
<dbReference type="GO" id="GO:0003723">
    <property type="term" value="F:RNA binding"/>
    <property type="evidence" value="ECO:0007669"/>
    <property type="project" value="InterPro"/>
</dbReference>
<dbReference type="PANTHER" id="PTHR36427">
    <property type="entry name" value="54S RIBOSOMAL PROTEIN L1, MITOCHONDRIAL"/>
    <property type="match status" value="1"/>
</dbReference>
<dbReference type="KEGG" id="pic:PICST_33547"/>
<name>A3LZH6_PICST</name>
<dbReference type="InterPro" id="IPR023674">
    <property type="entry name" value="Ribosomal_uL1-like"/>
</dbReference>
<sequence length="269" mass="29407">MLSTVTKSRSVATCVRGFASSAIAYKPKDAQQEAKRKLRREQAVKQRNKQAPESHPLYMTVPQAMRYLRAAEVGQPAKKTTVSILMTVLPERGSKPLAGSVYFPKPIKESHVMIFSLQDEKVKIAKELGATHVGGLDLIESISKGEIKLDKITHAFATPEIVKDLRAIARQIGPKGLMPAAKKGTVSEDIESLMQSSVGAYPFKQKEQHLSIPIGRCDFSDEEIIKNLKAASEAIYGLQPPGTRKPNLIGQTCLSSTLGPSLVINFKKT</sequence>
<dbReference type="OMA" id="EFRVDKH"/>
<dbReference type="GO" id="GO:0005762">
    <property type="term" value="C:mitochondrial large ribosomal subunit"/>
    <property type="evidence" value="ECO:0007669"/>
    <property type="project" value="EnsemblFungi"/>
</dbReference>
<dbReference type="RefSeq" id="XP_001386189.2">
    <property type="nucleotide sequence ID" value="XM_001386152.1"/>
</dbReference>
<dbReference type="GO" id="GO:0006412">
    <property type="term" value="P:translation"/>
    <property type="evidence" value="ECO:0007669"/>
    <property type="project" value="InterPro"/>
</dbReference>
<dbReference type="PIRSF" id="PIRSF002155">
    <property type="entry name" value="Ribosomal_L1"/>
    <property type="match status" value="1"/>
</dbReference>
<accession>A3LZH6</accession>
<keyword evidence="3" id="KW-0687">Ribonucleoprotein</keyword>
<dbReference type="EMBL" id="CP000501">
    <property type="protein sequence ID" value="ABN68160.2"/>
    <property type="molecule type" value="Genomic_DNA"/>
</dbReference>
<dbReference type="PANTHER" id="PTHR36427:SF3">
    <property type="entry name" value="LARGE RIBOSOMAL SUBUNIT PROTEIN UL1M"/>
    <property type="match status" value="1"/>
</dbReference>
<organism evidence="4 5">
    <name type="scientific">Scheffersomyces stipitis (strain ATCC 58785 / CBS 6054 / NBRC 10063 / NRRL Y-11545)</name>
    <name type="common">Yeast</name>
    <name type="synonym">Pichia stipitis</name>
    <dbReference type="NCBI Taxonomy" id="322104"/>
    <lineage>
        <taxon>Eukaryota</taxon>
        <taxon>Fungi</taxon>
        <taxon>Dikarya</taxon>
        <taxon>Ascomycota</taxon>
        <taxon>Saccharomycotina</taxon>
        <taxon>Pichiomycetes</taxon>
        <taxon>Debaryomycetaceae</taxon>
        <taxon>Scheffersomyces</taxon>
    </lineage>
</organism>
<comment type="similarity">
    <text evidence="1">Belongs to the universal ribosomal protein uL1 family.</text>
</comment>
<dbReference type="AlphaFoldDB" id="A3LZH6"/>
<dbReference type="OrthoDB" id="1747252at2759"/>